<sequence>MISHLGEFWAANLLRLLGLVALLAWIMVFRDIGLDRRGVVAGALLAYSSLVIVLPSSDCLLHETWAATLMALALAYNNAGGG</sequence>
<dbReference type="AlphaFoldDB" id="A0A5M8FJ62"/>
<gene>
    <name evidence="2" type="ORF">F2Q65_11510</name>
</gene>
<dbReference type="RefSeq" id="WP_150093492.1">
    <property type="nucleotide sequence ID" value="NZ_JBFUOH010000119.1"/>
</dbReference>
<keyword evidence="1" id="KW-1133">Transmembrane helix</keyword>
<evidence type="ECO:0000256" key="1">
    <source>
        <dbReference type="SAM" id="Phobius"/>
    </source>
</evidence>
<evidence type="ECO:0000313" key="2">
    <source>
        <dbReference type="EMBL" id="KAA6184717.1"/>
    </source>
</evidence>
<proteinExistence type="predicted"/>
<dbReference type="Proteomes" id="UP000322981">
    <property type="component" value="Unassembled WGS sequence"/>
</dbReference>
<organism evidence="2 3">
    <name type="scientific">Thiohalocapsa marina</name>
    <dbReference type="NCBI Taxonomy" id="424902"/>
    <lineage>
        <taxon>Bacteria</taxon>
        <taxon>Pseudomonadati</taxon>
        <taxon>Pseudomonadota</taxon>
        <taxon>Gammaproteobacteria</taxon>
        <taxon>Chromatiales</taxon>
        <taxon>Chromatiaceae</taxon>
        <taxon>Thiohalocapsa</taxon>
    </lineage>
</organism>
<protein>
    <submittedName>
        <fullName evidence="2">Uncharacterized protein</fullName>
    </submittedName>
</protein>
<keyword evidence="3" id="KW-1185">Reference proteome</keyword>
<reference evidence="2 3" key="1">
    <citation type="submission" date="2019-09" db="EMBL/GenBank/DDBJ databases">
        <title>Whole-genome sequence of the purple sulfur bacterium Thiohalocapsa marina DSM 19078.</title>
        <authorList>
            <person name="Kyndt J.A."/>
            <person name="Meyer T.E."/>
        </authorList>
    </citation>
    <scope>NUCLEOTIDE SEQUENCE [LARGE SCALE GENOMIC DNA]</scope>
    <source>
        <strain evidence="2 3">DSM 19078</strain>
    </source>
</reference>
<comment type="caution">
    <text evidence="2">The sequence shown here is derived from an EMBL/GenBank/DDBJ whole genome shotgun (WGS) entry which is preliminary data.</text>
</comment>
<feature type="transmembrane region" description="Helical" evidence="1">
    <location>
        <begin position="6"/>
        <end position="26"/>
    </location>
</feature>
<name>A0A5M8FJ62_9GAMM</name>
<keyword evidence="1" id="KW-0812">Transmembrane</keyword>
<keyword evidence="1" id="KW-0472">Membrane</keyword>
<accession>A0A5M8FJ62</accession>
<feature type="transmembrane region" description="Helical" evidence="1">
    <location>
        <begin position="38"/>
        <end position="56"/>
    </location>
</feature>
<evidence type="ECO:0000313" key="3">
    <source>
        <dbReference type="Proteomes" id="UP000322981"/>
    </source>
</evidence>
<dbReference type="EMBL" id="VWXX01000016">
    <property type="protein sequence ID" value="KAA6184717.1"/>
    <property type="molecule type" value="Genomic_DNA"/>
</dbReference>